<dbReference type="OrthoDB" id="1139121at2"/>
<name>A0A2P6C7D0_9FLAO</name>
<keyword evidence="2" id="KW-1185">Reference proteome</keyword>
<organism evidence="1 2">
    <name type="scientific">Polaribacter butkevichii</name>
    <dbReference type="NCBI Taxonomy" id="218490"/>
    <lineage>
        <taxon>Bacteria</taxon>
        <taxon>Pseudomonadati</taxon>
        <taxon>Bacteroidota</taxon>
        <taxon>Flavobacteriia</taxon>
        <taxon>Flavobacteriales</taxon>
        <taxon>Flavobacteriaceae</taxon>
    </lineage>
</organism>
<dbReference type="Proteomes" id="UP000247345">
    <property type="component" value="Unassembled WGS sequence"/>
</dbReference>
<accession>A0A2P6C7D0</accession>
<proteinExistence type="predicted"/>
<dbReference type="RefSeq" id="WP_105049772.1">
    <property type="nucleotide sequence ID" value="NZ_CP150661.1"/>
</dbReference>
<protein>
    <submittedName>
        <fullName evidence="1">Uncharacterized protein</fullName>
    </submittedName>
</protein>
<gene>
    <name evidence="1" type="ORF">BTO14_12340</name>
</gene>
<sequence>MKIAQVNTSFIKWLSAEEMHNDSKEWLIDLEFLNDEYLFFEDLIKWNTLQLIDFQAYSKSKEFIEILSNSKKTNDKLIELVKKHKNGLEVLVDVKDEPKKEEAYKTEHKTVLVLFKNHLKEHRALKLNLFEILKKIKKTEKGKRIIDVE</sequence>
<evidence type="ECO:0000313" key="1">
    <source>
        <dbReference type="EMBL" id="PQJ68831.1"/>
    </source>
</evidence>
<dbReference type="EMBL" id="MSCK01000002">
    <property type="protein sequence ID" value="PQJ68831.1"/>
    <property type="molecule type" value="Genomic_DNA"/>
</dbReference>
<comment type="caution">
    <text evidence="1">The sequence shown here is derived from an EMBL/GenBank/DDBJ whole genome shotgun (WGS) entry which is preliminary data.</text>
</comment>
<dbReference type="AlphaFoldDB" id="A0A2P6C7D0"/>
<evidence type="ECO:0000313" key="2">
    <source>
        <dbReference type="Proteomes" id="UP000247345"/>
    </source>
</evidence>
<reference evidence="1 2" key="1">
    <citation type="submission" date="2016-12" db="EMBL/GenBank/DDBJ databases">
        <title>Trade-off between light-utilization and light-protection in marine flavobacteria.</title>
        <authorList>
            <person name="Kumagai Y."/>
            <person name="Yoshizawa S."/>
            <person name="Kogure K."/>
            <person name="Iwasaki W."/>
        </authorList>
    </citation>
    <scope>NUCLEOTIDE SEQUENCE [LARGE SCALE GENOMIC DNA]</scope>
    <source>
        <strain evidence="1 2">KCTC 12100</strain>
    </source>
</reference>